<organism evidence="1 2">
    <name type="scientific">Candidatus Roizmanbacteria bacterium RIFCSPLOWO2_01_FULL_42_14</name>
    <dbReference type="NCBI Taxonomy" id="1802068"/>
    <lineage>
        <taxon>Bacteria</taxon>
        <taxon>Candidatus Roizmaniibacteriota</taxon>
    </lineage>
</organism>
<accession>A0A1F7J8M7</accession>
<dbReference type="AlphaFoldDB" id="A0A1F7J8M7"/>
<sequence>MSEGGVDSSTAADVRKAFDLVSGGIREATQRKLTEYAIRARSESVETLGVPQSWQKEVRARAAAIARLQEQDRAMVWTAIQAEVPTASTSFDPKAFEYAWRILMGEDTNQVLQGLNNFAQNRVKTYIDAITRWAVEGAAGQQR</sequence>
<protein>
    <submittedName>
        <fullName evidence="1">Uncharacterized protein</fullName>
    </submittedName>
</protein>
<dbReference type="Proteomes" id="UP000178914">
    <property type="component" value="Unassembled WGS sequence"/>
</dbReference>
<dbReference type="STRING" id="1802068.A3B02_02295"/>
<evidence type="ECO:0000313" key="1">
    <source>
        <dbReference type="EMBL" id="OGK51953.1"/>
    </source>
</evidence>
<name>A0A1F7J8M7_9BACT</name>
<evidence type="ECO:0000313" key="2">
    <source>
        <dbReference type="Proteomes" id="UP000178914"/>
    </source>
</evidence>
<reference evidence="1 2" key="1">
    <citation type="journal article" date="2016" name="Nat. Commun.">
        <title>Thousands of microbial genomes shed light on interconnected biogeochemical processes in an aquifer system.</title>
        <authorList>
            <person name="Anantharaman K."/>
            <person name="Brown C.T."/>
            <person name="Hug L.A."/>
            <person name="Sharon I."/>
            <person name="Castelle C.J."/>
            <person name="Probst A.J."/>
            <person name="Thomas B.C."/>
            <person name="Singh A."/>
            <person name="Wilkins M.J."/>
            <person name="Karaoz U."/>
            <person name="Brodie E.L."/>
            <person name="Williams K.H."/>
            <person name="Hubbard S.S."/>
            <person name="Banfield J.F."/>
        </authorList>
    </citation>
    <scope>NUCLEOTIDE SEQUENCE [LARGE SCALE GENOMIC DNA]</scope>
</reference>
<proteinExistence type="predicted"/>
<gene>
    <name evidence="1" type="ORF">A3B02_02295</name>
</gene>
<comment type="caution">
    <text evidence="1">The sequence shown here is derived from an EMBL/GenBank/DDBJ whole genome shotgun (WGS) entry which is preliminary data.</text>
</comment>
<dbReference type="EMBL" id="MGAS01000016">
    <property type="protein sequence ID" value="OGK51953.1"/>
    <property type="molecule type" value="Genomic_DNA"/>
</dbReference>